<feature type="signal peptide" evidence="1">
    <location>
        <begin position="1"/>
        <end position="22"/>
    </location>
</feature>
<sequence length="143" mass="17027">MKKVNKVILYVFLILTAASCSMDDNSNLYTAQELVSIDSVNLPDTLNFREIHDFEITYKRPTDCHFFDGFSNEKNENERIIWVVNRVYYDNNTNCQELENELITKKLSFEVIRRDYYIFKFWQGVDEEGENIYLTKEVPVKVE</sequence>
<evidence type="ECO:0000313" key="2">
    <source>
        <dbReference type="EMBL" id="MBW2961641.1"/>
    </source>
</evidence>
<evidence type="ECO:0000256" key="1">
    <source>
        <dbReference type="SAM" id="SignalP"/>
    </source>
</evidence>
<evidence type="ECO:0000313" key="3">
    <source>
        <dbReference type="Proteomes" id="UP000719267"/>
    </source>
</evidence>
<dbReference type="PROSITE" id="PS51257">
    <property type="entry name" value="PROKAR_LIPOPROTEIN"/>
    <property type="match status" value="1"/>
</dbReference>
<accession>A0ABS6W1B0</accession>
<name>A0ABS6W1B0_9FLAO</name>
<feature type="chain" id="PRO_5045642512" description="Lipoprotein" evidence="1">
    <location>
        <begin position="23"/>
        <end position="143"/>
    </location>
</feature>
<protein>
    <recommendedName>
        <fullName evidence="4">Lipoprotein</fullName>
    </recommendedName>
</protein>
<reference evidence="2 3" key="1">
    <citation type="submission" date="2021-07" db="EMBL/GenBank/DDBJ databases">
        <title>Mesonia aestuariivivens sp. nov., isolated from a tidal flat.</title>
        <authorList>
            <person name="Kim Y.-O."/>
            <person name="Yoon J.-H."/>
        </authorList>
    </citation>
    <scope>NUCLEOTIDE SEQUENCE [LARGE SCALE GENOMIC DNA]</scope>
    <source>
        <strain evidence="2 3">JHPTF-M18</strain>
    </source>
</reference>
<proteinExistence type="predicted"/>
<dbReference type="EMBL" id="JAHWDF010000006">
    <property type="protein sequence ID" value="MBW2961641.1"/>
    <property type="molecule type" value="Genomic_DNA"/>
</dbReference>
<gene>
    <name evidence="2" type="ORF">KW502_07500</name>
</gene>
<keyword evidence="1" id="KW-0732">Signal</keyword>
<dbReference type="Proteomes" id="UP000719267">
    <property type="component" value="Unassembled WGS sequence"/>
</dbReference>
<comment type="caution">
    <text evidence="2">The sequence shown here is derived from an EMBL/GenBank/DDBJ whole genome shotgun (WGS) entry which is preliminary data.</text>
</comment>
<dbReference type="RefSeq" id="WP_219039930.1">
    <property type="nucleotide sequence ID" value="NZ_JAHWDF010000006.1"/>
</dbReference>
<organism evidence="2 3">
    <name type="scientific">Mesonia aestuariivivens</name>
    <dbReference type="NCBI Taxonomy" id="2796128"/>
    <lineage>
        <taxon>Bacteria</taxon>
        <taxon>Pseudomonadati</taxon>
        <taxon>Bacteroidota</taxon>
        <taxon>Flavobacteriia</taxon>
        <taxon>Flavobacteriales</taxon>
        <taxon>Flavobacteriaceae</taxon>
        <taxon>Mesonia</taxon>
    </lineage>
</organism>
<keyword evidence="3" id="KW-1185">Reference proteome</keyword>
<evidence type="ECO:0008006" key="4">
    <source>
        <dbReference type="Google" id="ProtNLM"/>
    </source>
</evidence>